<dbReference type="InterPro" id="IPR044068">
    <property type="entry name" value="CB"/>
</dbReference>
<dbReference type="eggNOG" id="COG4974">
    <property type="taxonomic scope" value="Bacteria"/>
</dbReference>
<evidence type="ECO:0000313" key="9">
    <source>
        <dbReference type="EMBL" id="EEH64400.1"/>
    </source>
</evidence>
<dbReference type="InterPro" id="IPR013762">
    <property type="entry name" value="Integrase-like_cat_sf"/>
</dbReference>
<evidence type="ECO:0000259" key="8">
    <source>
        <dbReference type="PROSITE" id="PS51900"/>
    </source>
</evidence>
<dbReference type="SUPFAM" id="SSF56349">
    <property type="entry name" value="DNA breaking-rejoining enzymes"/>
    <property type="match status" value="1"/>
</dbReference>
<evidence type="ECO:0000313" key="10">
    <source>
        <dbReference type="Proteomes" id="UP000010301"/>
    </source>
</evidence>
<dbReference type="AlphaFoldDB" id="C0VY97"/>
<keyword evidence="4" id="KW-0233">DNA recombination</keyword>
<dbReference type="InterPro" id="IPR050090">
    <property type="entry name" value="Tyrosine_recombinase_XerCD"/>
</dbReference>
<dbReference type="Gene3D" id="1.10.150.130">
    <property type="match status" value="1"/>
</dbReference>
<dbReference type="InterPro" id="IPR010998">
    <property type="entry name" value="Integrase_recombinase_N"/>
</dbReference>
<dbReference type="GO" id="GO:0015074">
    <property type="term" value="P:DNA integration"/>
    <property type="evidence" value="ECO:0007669"/>
    <property type="project" value="UniProtKB-KW"/>
</dbReference>
<evidence type="ECO:0000256" key="6">
    <source>
        <dbReference type="SAM" id="MobiDB-lite"/>
    </source>
</evidence>
<protein>
    <submittedName>
        <fullName evidence="9">Site-specific recombinase, phage integrase family</fullName>
    </submittedName>
</protein>
<dbReference type="EMBL" id="ACFG01000004">
    <property type="protein sequence ID" value="EEH64400.1"/>
    <property type="molecule type" value="Genomic_DNA"/>
</dbReference>
<dbReference type="Pfam" id="PF00589">
    <property type="entry name" value="Phage_integrase"/>
    <property type="match status" value="1"/>
</dbReference>
<proteinExistence type="inferred from homology"/>
<dbReference type="PROSITE" id="PS51898">
    <property type="entry name" value="TYR_RECOMBINASE"/>
    <property type="match status" value="1"/>
</dbReference>
<evidence type="ECO:0000256" key="4">
    <source>
        <dbReference type="ARBA" id="ARBA00023172"/>
    </source>
</evidence>
<dbReference type="PANTHER" id="PTHR30349:SF64">
    <property type="entry name" value="PROPHAGE INTEGRASE INTD-RELATED"/>
    <property type="match status" value="1"/>
</dbReference>
<dbReference type="STRING" id="525245.HMPREF0044_0137"/>
<dbReference type="InterPro" id="IPR011010">
    <property type="entry name" value="DNA_brk_join_enz"/>
</dbReference>
<dbReference type="GO" id="GO:0006310">
    <property type="term" value="P:DNA recombination"/>
    <property type="evidence" value="ECO:0007669"/>
    <property type="project" value="UniProtKB-KW"/>
</dbReference>
<dbReference type="RefSeq" id="WP_006547134.1">
    <property type="nucleotide sequence ID" value="NZ_DS999545.1"/>
</dbReference>
<dbReference type="InterPro" id="IPR002104">
    <property type="entry name" value="Integrase_catalytic"/>
</dbReference>
<dbReference type="PROSITE" id="PS51900">
    <property type="entry name" value="CB"/>
    <property type="match status" value="1"/>
</dbReference>
<feature type="region of interest" description="Disordered" evidence="6">
    <location>
        <begin position="112"/>
        <end position="131"/>
    </location>
</feature>
<feature type="domain" description="Tyr recombinase" evidence="7">
    <location>
        <begin position="118"/>
        <end position="283"/>
    </location>
</feature>
<evidence type="ECO:0000259" key="7">
    <source>
        <dbReference type="PROSITE" id="PS51898"/>
    </source>
</evidence>
<dbReference type="Pfam" id="PF13495">
    <property type="entry name" value="Phage_int_SAM_4"/>
    <property type="match status" value="1"/>
</dbReference>
<dbReference type="Gene3D" id="1.10.443.10">
    <property type="entry name" value="Intergrase catalytic core"/>
    <property type="match status" value="1"/>
</dbReference>
<organism evidence="9 10">
    <name type="scientific">Gleimia coleocanis DSM 15436</name>
    <dbReference type="NCBI Taxonomy" id="525245"/>
    <lineage>
        <taxon>Bacteria</taxon>
        <taxon>Bacillati</taxon>
        <taxon>Actinomycetota</taxon>
        <taxon>Actinomycetes</taxon>
        <taxon>Actinomycetales</taxon>
        <taxon>Actinomycetaceae</taxon>
        <taxon>Gleimia</taxon>
    </lineage>
</organism>
<evidence type="ECO:0000256" key="2">
    <source>
        <dbReference type="ARBA" id="ARBA00022908"/>
    </source>
</evidence>
<dbReference type="PANTHER" id="PTHR30349">
    <property type="entry name" value="PHAGE INTEGRASE-RELATED"/>
    <property type="match status" value="1"/>
</dbReference>
<evidence type="ECO:0000256" key="5">
    <source>
        <dbReference type="PROSITE-ProRule" id="PRU01248"/>
    </source>
</evidence>
<keyword evidence="10" id="KW-1185">Reference proteome</keyword>
<dbReference type="InterPro" id="IPR004107">
    <property type="entry name" value="Integrase_SAM-like_N"/>
</dbReference>
<gene>
    <name evidence="9" type="ORF">HMPREF0044_0137</name>
</gene>
<dbReference type="CDD" id="cd00397">
    <property type="entry name" value="DNA_BRE_C"/>
    <property type="match status" value="1"/>
</dbReference>
<comment type="similarity">
    <text evidence="1">Belongs to the 'phage' integrase family.</text>
</comment>
<dbReference type="HOGENOM" id="CLU_027562_9_7_11"/>
<evidence type="ECO:0000256" key="3">
    <source>
        <dbReference type="ARBA" id="ARBA00023125"/>
    </source>
</evidence>
<name>C0VY97_9ACTO</name>
<evidence type="ECO:0000256" key="1">
    <source>
        <dbReference type="ARBA" id="ARBA00008857"/>
    </source>
</evidence>
<keyword evidence="3 5" id="KW-0238">DNA-binding</keyword>
<sequence>MPSMLYAGGMTLQKTPIPTVWVAPVDEWQSALKAAQLSPNTIKTRVDRFRQFARWYEAGPAECTTKTLMEYSAAHEWSCETRRSVHATLQSFFRWFHGAGYADIDISAGLPKVKPSSPKPRPAPDSAVRSGLENGGNREYFILSLAAYVGLRREEIVKVHSKDIIEDILGYSLRVHGKGNKERIVPLPELLARQVIAECARNAGYLLPGNIDGHMSARYAGKLATRCLPGDITLHMLRHRFGTVAYNRSKDIAAVQDILGHTNPATTRRYIAVENSRLREVVSLAG</sequence>
<keyword evidence="2" id="KW-0229">DNA integration</keyword>
<accession>C0VY97</accession>
<feature type="domain" description="Core-binding (CB)" evidence="8">
    <location>
        <begin position="19"/>
        <end position="97"/>
    </location>
</feature>
<dbReference type="Proteomes" id="UP000010301">
    <property type="component" value="Unassembled WGS sequence"/>
</dbReference>
<reference evidence="9 10" key="1">
    <citation type="submission" date="2009-01" db="EMBL/GenBank/DDBJ databases">
        <authorList>
            <person name="Qin X."/>
            <person name="Bachman B."/>
            <person name="Battles P."/>
            <person name="Bell A."/>
            <person name="Bess C."/>
            <person name="Bickham C."/>
            <person name="Chaboub L."/>
            <person name="Chen D."/>
            <person name="Coyle M."/>
            <person name="Deiros D.R."/>
            <person name="Dinh H."/>
            <person name="Forbes L."/>
            <person name="Fowler G."/>
            <person name="Francisco L."/>
            <person name="Fu Q."/>
            <person name="Gubbala S."/>
            <person name="Hale W."/>
            <person name="Han Y."/>
            <person name="Hemphill L."/>
            <person name="Highlander S.K."/>
            <person name="Hirani K."/>
            <person name="Hogues M."/>
            <person name="Jackson L."/>
            <person name="Jakkamsetti A."/>
            <person name="Javaid M."/>
            <person name="Jiang H."/>
            <person name="Korchina V."/>
            <person name="Kovar C."/>
            <person name="Lara F."/>
            <person name="Lee S."/>
            <person name="Mata R."/>
            <person name="Mathew T."/>
            <person name="Moen C."/>
            <person name="Morales K."/>
            <person name="Munidasa M."/>
            <person name="Nazareth L."/>
            <person name="Ngo R."/>
            <person name="Nguyen L."/>
            <person name="Okwuonu G."/>
            <person name="Ongeri F."/>
            <person name="Patil S."/>
            <person name="Petrosino J."/>
            <person name="Pham C."/>
            <person name="Pham P."/>
            <person name="Pu L.-L."/>
            <person name="Puazo M."/>
            <person name="Raj R."/>
            <person name="Reid J."/>
            <person name="Rouhana J."/>
            <person name="Saada N."/>
            <person name="Shang Y."/>
            <person name="Simmons D."/>
            <person name="Thornton R."/>
            <person name="Warren J."/>
            <person name="Weissenberger G."/>
            <person name="Zhang J."/>
            <person name="Zhang L."/>
            <person name="Zhou C."/>
            <person name="Zhu D."/>
            <person name="Muzny D."/>
            <person name="Worley K."/>
            <person name="Gibbs R."/>
        </authorList>
    </citation>
    <scope>NUCLEOTIDE SEQUENCE [LARGE SCALE GENOMIC DNA]</scope>
    <source>
        <strain evidence="9 10">DSM 15436</strain>
    </source>
</reference>
<dbReference type="GO" id="GO:0003677">
    <property type="term" value="F:DNA binding"/>
    <property type="evidence" value="ECO:0007669"/>
    <property type="project" value="UniProtKB-UniRule"/>
</dbReference>
<comment type="caution">
    <text evidence="9">The sequence shown here is derived from an EMBL/GenBank/DDBJ whole genome shotgun (WGS) entry which is preliminary data.</text>
</comment>